<evidence type="ECO:0000259" key="11">
    <source>
        <dbReference type="Pfam" id="PF00155"/>
    </source>
</evidence>
<feature type="binding site" evidence="9">
    <location>
        <position position="142"/>
    </location>
    <ligand>
        <name>substrate</name>
    </ligand>
</feature>
<feature type="binding site" evidence="9">
    <location>
        <position position="189"/>
    </location>
    <ligand>
        <name>pyridoxal 5'-phosphate</name>
        <dbReference type="ChEBI" id="CHEBI:597326"/>
    </ligand>
</feature>
<proteinExistence type="inferred from homology"/>
<feature type="domain" description="Aminotransferase class I/classII large" evidence="11">
    <location>
        <begin position="51"/>
        <end position="411"/>
    </location>
</feature>
<keyword evidence="6 9" id="KW-0093">Biotin biosynthesis</keyword>
<dbReference type="NCBIfam" id="TIGR00858">
    <property type="entry name" value="bioF"/>
    <property type="match status" value="1"/>
</dbReference>
<comment type="caution">
    <text evidence="9">Lacks conserved residue(s) required for the propagation of feature annotation.</text>
</comment>
<comment type="function">
    <text evidence="9">Catalyzes the decarboxylative condensation of pimeloyl-[acyl-carrier protein] and L-alanine to produce 8-amino-7-oxononanoate (AON), [acyl-carrier protein], and carbon dioxide.</text>
</comment>
<comment type="caution">
    <text evidence="12">The sequence shown here is derived from an EMBL/GenBank/DDBJ whole genome shotgun (WGS) entry which is preliminary data.</text>
</comment>
<dbReference type="RefSeq" id="WP_075570770.1">
    <property type="nucleotide sequence ID" value="NZ_MSDO01000020.1"/>
</dbReference>
<comment type="subunit">
    <text evidence="4 9">Homodimer.</text>
</comment>
<dbReference type="InterPro" id="IPR050087">
    <property type="entry name" value="AON_synthase_class-II"/>
</dbReference>
<sequence length="426" mass="45902">MSASSVDSLDDVLAARLATQRERQRYRRRVTTTGKVAEKGGHLRREGRETLAFCSNDYLGLAGDPRLAQALAEGARRFGTGGGASHLVCGHSEAHEHLESRLAELAGCQRAVLFSSGYQANLGVISTLLGRGDVALHDRLNHASLLDATRLAGATLERYTHRDSDDCGARLSEVEAARRKLVVTDGVFSMDGDTAELEPLATHCERHRAWLMIDDAHGFGVLGAHGGGTREAQGLDPSRIAVTVGTLGKAFGTQGAFVAGSETLIDALIQFSRPYIYTTSLSPALAWATLTSLDIVRDEPERRVHLLSLIERFRRGAASLSEFDLHLTPSATPIQPLVIGSSWSTTGEGRQENRQGVNEAAALRLSAELESAGLWCSAIRPPSVPAGTSRLRFTLSAAHTHEDIDRLLSALFTTARRLSSARRRLA</sequence>
<dbReference type="PANTHER" id="PTHR13693">
    <property type="entry name" value="CLASS II AMINOTRANSFERASE/8-AMINO-7-OXONONANOATE SYNTHASE"/>
    <property type="match status" value="1"/>
</dbReference>
<dbReference type="STRING" id="404433.BTW07_13875"/>
<comment type="similarity">
    <text evidence="3 9">Belongs to the class-II pyridoxal-phosphate-dependent aminotransferase family. BioF subfamily.</text>
</comment>
<dbReference type="Proteomes" id="UP000186878">
    <property type="component" value="Unassembled WGS sequence"/>
</dbReference>
<accession>A0A1Q8SQF3</accession>
<feature type="binding site" evidence="9">
    <location>
        <position position="217"/>
    </location>
    <ligand>
        <name>pyridoxal 5'-phosphate</name>
        <dbReference type="ChEBI" id="CHEBI:597326"/>
    </ligand>
</feature>
<dbReference type="UniPathway" id="UPA00078"/>
<dbReference type="EMBL" id="MSDO01000020">
    <property type="protein sequence ID" value="OLO03670.1"/>
    <property type="molecule type" value="Genomic_DNA"/>
</dbReference>
<gene>
    <name evidence="9" type="primary">bioF</name>
    <name evidence="12" type="ORF">BTW07_13875</name>
</gene>
<keyword evidence="7 9" id="KW-0663">Pyridoxal phosphate</keyword>
<dbReference type="PANTHER" id="PTHR13693:SF100">
    <property type="entry name" value="8-AMINO-7-OXONONANOATE SYNTHASE"/>
    <property type="match status" value="1"/>
</dbReference>
<dbReference type="GO" id="GO:0008710">
    <property type="term" value="F:8-amino-7-oxononanoate synthase activity"/>
    <property type="evidence" value="ECO:0007669"/>
    <property type="project" value="UniProtKB-UniRule"/>
</dbReference>
<name>A0A1Q8SQF3_9GAMM</name>
<evidence type="ECO:0000256" key="4">
    <source>
        <dbReference type="ARBA" id="ARBA00011738"/>
    </source>
</evidence>
<dbReference type="InterPro" id="IPR015424">
    <property type="entry name" value="PyrdxlP-dep_Trfase"/>
</dbReference>
<evidence type="ECO:0000256" key="7">
    <source>
        <dbReference type="ARBA" id="ARBA00022898"/>
    </source>
</evidence>
<dbReference type="Gene3D" id="3.40.640.10">
    <property type="entry name" value="Type I PLP-dependent aspartate aminotransferase-like (Major domain)"/>
    <property type="match status" value="1"/>
</dbReference>
<evidence type="ECO:0000313" key="13">
    <source>
        <dbReference type="Proteomes" id="UP000186878"/>
    </source>
</evidence>
<keyword evidence="13" id="KW-1185">Reference proteome</keyword>
<comment type="cofactor">
    <cofactor evidence="1 9 10">
        <name>pyridoxal 5'-phosphate</name>
        <dbReference type="ChEBI" id="CHEBI:597326"/>
    </cofactor>
</comment>
<feature type="binding site" evidence="9">
    <location>
        <position position="27"/>
    </location>
    <ligand>
        <name>substrate</name>
    </ligand>
</feature>
<dbReference type="AlphaFoldDB" id="A0A1Q8SQF3"/>
<organism evidence="12 13">
    <name type="scientific">Salinicola socius</name>
    <dbReference type="NCBI Taxonomy" id="404433"/>
    <lineage>
        <taxon>Bacteria</taxon>
        <taxon>Pseudomonadati</taxon>
        <taxon>Pseudomonadota</taxon>
        <taxon>Gammaproteobacteria</taxon>
        <taxon>Oceanospirillales</taxon>
        <taxon>Halomonadaceae</taxon>
        <taxon>Salinicola</taxon>
    </lineage>
</organism>
<dbReference type="InterPro" id="IPR004723">
    <property type="entry name" value="AONS_Archaea/Proteobacteria"/>
</dbReference>
<dbReference type="GO" id="GO:0009102">
    <property type="term" value="P:biotin biosynthetic process"/>
    <property type="evidence" value="ECO:0007669"/>
    <property type="project" value="UniProtKB-UniRule"/>
</dbReference>
<dbReference type="PROSITE" id="PS00599">
    <property type="entry name" value="AA_TRANSFER_CLASS_2"/>
    <property type="match status" value="1"/>
</dbReference>
<dbReference type="InterPro" id="IPR015421">
    <property type="entry name" value="PyrdxlP-dep_Trfase_major"/>
</dbReference>
<dbReference type="HAMAP" id="MF_01693">
    <property type="entry name" value="BioF_aminotrans_2"/>
    <property type="match status" value="1"/>
</dbReference>
<evidence type="ECO:0000256" key="6">
    <source>
        <dbReference type="ARBA" id="ARBA00022756"/>
    </source>
</evidence>
<feature type="modified residue" description="N6-(pyridoxal phosphate)lysine" evidence="9 10">
    <location>
        <position position="249"/>
    </location>
</feature>
<feature type="binding site" evidence="9">
    <location>
        <position position="246"/>
    </location>
    <ligand>
        <name>pyridoxal 5'-phosphate</name>
        <dbReference type="ChEBI" id="CHEBI:597326"/>
    </ligand>
</feature>
<feature type="binding site" evidence="9">
    <location>
        <begin position="117"/>
        <end position="118"/>
    </location>
    <ligand>
        <name>pyridoxal 5'-phosphate</name>
        <dbReference type="ChEBI" id="CHEBI:597326"/>
    </ligand>
</feature>
<dbReference type="GO" id="GO:0030170">
    <property type="term" value="F:pyridoxal phosphate binding"/>
    <property type="evidence" value="ECO:0007669"/>
    <property type="project" value="UniProtKB-UniRule"/>
</dbReference>
<dbReference type="EC" id="2.3.1.47" evidence="9"/>
<dbReference type="InterPro" id="IPR001917">
    <property type="entry name" value="Aminotrans_II_pyridoxalP_BS"/>
</dbReference>
<dbReference type="InterPro" id="IPR022834">
    <property type="entry name" value="AONS_Proteobacteria"/>
</dbReference>
<dbReference type="InterPro" id="IPR004839">
    <property type="entry name" value="Aminotransferase_I/II_large"/>
</dbReference>
<evidence type="ECO:0000256" key="8">
    <source>
        <dbReference type="ARBA" id="ARBA00047715"/>
    </source>
</evidence>
<comment type="pathway">
    <text evidence="2 9">Cofactor biosynthesis; biotin biosynthesis.</text>
</comment>
<comment type="catalytic activity">
    <reaction evidence="8 9">
        <text>6-carboxyhexanoyl-[ACP] + L-alanine + H(+) = (8S)-8-amino-7-oxononanoate + holo-[ACP] + CO2</text>
        <dbReference type="Rhea" id="RHEA:42288"/>
        <dbReference type="Rhea" id="RHEA-COMP:9685"/>
        <dbReference type="Rhea" id="RHEA-COMP:9955"/>
        <dbReference type="ChEBI" id="CHEBI:15378"/>
        <dbReference type="ChEBI" id="CHEBI:16526"/>
        <dbReference type="ChEBI" id="CHEBI:57972"/>
        <dbReference type="ChEBI" id="CHEBI:64479"/>
        <dbReference type="ChEBI" id="CHEBI:78846"/>
        <dbReference type="ChEBI" id="CHEBI:149468"/>
        <dbReference type="EC" id="2.3.1.47"/>
    </reaction>
</comment>
<evidence type="ECO:0000256" key="9">
    <source>
        <dbReference type="HAMAP-Rule" id="MF_01693"/>
    </source>
</evidence>
<reference evidence="12 13" key="1">
    <citation type="submission" date="2016-12" db="EMBL/GenBank/DDBJ databases">
        <title>Draft genome sequences of strains Salinicola socius SMB35, Salinicola sp. MH3R3-1 and Chromohalobacter sp. SMB17 from the Verkhnekamsk potash mining region of Russia.</title>
        <authorList>
            <person name="Mavrodi D.V."/>
            <person name="Olsson B.E."/>
            <person name="Korsakova E.S."/>
            <person name="Pyankova A."/>
            <person name="Mavrodi O.V."/>
            <person name="Plotnikova E.G."/>
        </authorList>
    </citation>
    <scope>NUCLEOTIDE SEQUENCE [LARGE SCALE GENOMIC DNA]</scope>
    <source>
        <strain evidence="12 13">SMB35</strain>
    </source>
</reference>
<evidence type="ECO:0000313" key="12">
    <source>
        <dbReference type="EMBL" id="OLO03670.1"/>
    </source>
</evidence>
<keyword evidence="5 9" id="KW-0808">Transferase</keyword>
<dbReference type="CDD" id="cd06454">
    <property type="entry name" value="KBL_like"/>
    <property type="match status" value="1"/>
</dbReference>
<evidence type="ECO:0000256" key="5">
    <source>
        <dbReference type="ARBA" id="ARBA00022679"/>
    </source>
</evidence>
<evidence type="ECO:0000256" key="1">
    <source>
        <dbReference type="ARBA" id="ARBA00001933"/>
    </source>
</evidence>
<dbReference type="Pfam" id="PF00155">
    <property type="entry name" value="Aminotran_1_2"/>
    <property type="match status" value="1"/>
</dbReference>
<protein>
    <recommendedName>
        <fullName evidence="9">8-amino-7-oxononanoate synthase</fullName>
        <shortName evidence="9">AONS</shortName>
        <ecNumber evidence="9">2.3.1.47</ecNumber>
    </recommendedName>
    <alternativeName>
        <fullName evidence="9">7-keto-8-amino-pelargonic acid synthase</fullName>
        <shortName evidence="9">7-KAP synthase</shortName>
        <shortName evidence="9">KAPA synthase</shortName>
    </alternativeName>
    <alternativeName>
        <fullName evidence="9">8-amino-7-ketopelargonate synthase</fullName>
    </alternativeName>
</protein>
<evidence type="ECO:0000256" key="10">
    <source>
        <dbReference type="PIRSR" id="PIRSR604723-51"/>
    </source>
</evidence>
<dbReference type="InterPro" id="IPR015422">
    <property type="entry name" value="PyrdxlP-dep_Trfase_small"/>
</dbReference>
<evidence type="ECO:0000256" key="2">
    <source>
        <dbReference type="ARBA" id="ARBA00004746"/>
    </source>
</evidence>
<evidence type="ECO:0000256" key="3">
    <source>
        <dbReference type="ARBA" id="ARBA00010008"/>
    </source>
</evidence>
<dbReference type="SUPFAM" id="SSF53383">
    <property type="entry name" value="PLP-dependent transferases"/>
    <property type="match status" value="1"/>
</dbReference>
<dbReference type="Gene3D" id="3.90.1150.10">
    <property type="entry name" value="Aspartate Aminotransferase, domain 1"/>
    <property type="match status" value="1"/>
</dbReference>